<evidence type="ECO:0000313" key="2">
    <source>
        <dbReference type="Proteomes" id="UP000284676"/>
    </source>
</evidence>
<proteinExistence type="predicted"/>
<gene>
    <name evidence="1" type="ORF">DW663_09190</name>
</gene>
<organism evidence="1 2">
    <name type="scientific">Fusobacterium mortiferum</name>
    <dbReference type="NCBI Taxonomy" id="850"/>
    <lineage>
        <taxon>Bacteria</taxon>
        <taxon>Fusobacteriati</taxon>
        <taxon>Fusobacteriota</taxon>
        <taxon>Fusobacteriia</taxon>
        <taxon>Fusobacteriales</taxon>
        <taxon>Fusobacteriaceae</taxon>
        <taxon>Fusobacterium</taxon>
    </lineage>
</organism>
<evidence type="ECO:0000313" key="1">
    <source>
        <dbReference type="EMBL" id="RHF71082.1"/>
    </source>
</evidence>
<protein>
    <submittedName>
        <fullName evidence="1">Uncharacterized protein</fullName>
    </submittedName>
</protein>
<reference evidence="1 2" key="1">
    <citation type="submission" date="2018-08" db="EMBL/GenBank/DDBJ databases">
        <title>A genome reference for cultivated species of the human gut microbiota.</title>
        <authorList>
            <person name="Zou Y."/>
            <person name="Xue W."/>
            <person name="Luo G."/>
        </authorList>
    </citation>
    <scope>NUCLEOTIDE SEQUENCE [LARGE SCALE GENOMIC DNA]</scope>
    <source>
        <strain evidence="1 2">AM25-1</strain>
    </source>
</reference>
<dbReference type="AlphaFoldDB" id="A0A414PRF0"/>
<sequence>MNFKEMLESDLDTFINLDEFAETINIGGNSYVGIITYRDETTKQVYEGMMIGSDLIISLKYDEHLYQRYRAGKTVSVNNILYLVNNIELRDGLLTFYLIRNEGG</sequence>
<comment type="caution">
    <text evidence="1">The sequence shown here is derived from an EMBL/GenBank/DDBJ whole genome shotgun (WGS) entry which is preliminary data.</text>
</comment>
<accession>A0A414PRF0</accession>
<dbReference type="Proteomes" id="UP000284676">
    <property type="component" value="Unassembled WGS sequence"/>
</dbReference>
<dbReference type="EMBL" id="QRHL01000018">
    <property type="protein sequence ID" value="RHF71082.1"/>
    <property type="molecule type" value="Genomic_DNA"/>
</dbReference>
<name>A0A414PRF0_FUSMR</name>
<dbReference type="RefSeq" id="WP_118234540.1">
    <property type="nucleotide sequence ID" value="NZ_CAEUHP010000001.1"/>
</dbReference>